<dbReference type="Gene3D" id="3.30.1050.10">
    <property type="entry name" value="SCP2 sterol-binding domain"/>
    <property type="match status" value="1"/>
</dbReference>
<protein>
    <submittedName>
        <fullName evidence="3">Predicted acetyltransferase</fullName>
    </submittedName>
</protein>
<dbReference type="Proteomes" id="UP000199136">
    <property type="component" value="Unassembled WGS sequence"/>
</dbReference>
<organism evidence="3 4">
    <name type="scientific">Desemzia incerta</name>
    <dbReference type="NCBI Taxonomy" id="82801"/>
    <lineage>
        <taxon>Bacteria</taxon>
        <taxon>Bacillati</taxon>
        <taxon>Bacillota</taxon>
        <taxon>Bacilli</taxon>
        <taxon>Lactobacillales</taxon>
        <taxon>Carnobacteriaceae</taxon>
        <taxon>Desemzia</taxon>
    </lineage>
</organism>
<reference evidence="3 4" key="1">
    <citation type="submission" date="2016-10" db="EMBL/GenBank/DDBJ databases">
        <authorList>
            <person name="de Groot N.N."/>
        </authorList>
    </citation>
    <scope>NUCLEOTIDE SEQUENCE [LARGE SCALE GENOMIC DNA]</scope>
    <source>
        <strain evidence="3 4">DSM 20581</strain>
    </source>
</reference>
<dbReference type="InterPro" id="IPR051554">
    <property type="entry name" value="Acetyltransferase_Eis"/>
</dbReference>
<dbReference type="InterPro" id="IPR025559">
    <property type="entry name" value="Eis_dom"/>
</dbReference>
<dbReference type="Pfam" id="PF17668">
    <property type="entry name" value="Acetyltransf_17"/>
    <property type="match status" value="1"/>
</dbReference>
<feature type="domain" description="Enhanced intracellular survival protein" evidence="1">
    <location>
        <begin position="288"/>
        <end position="392"/>
    </location>
</feature>
<sequence length="397" mass="46389">MSKVRNVPQDHFEEAYALAIYAFNVPNTTERKANFRTVFNHSNTFGIYQQNELKSQMLVLPLEVLFHGETMSMGGISYVSSYPETRGMGNIKKLFAASLDYMNSEGMVLSYLDPFSYPFYRKFGYEVAFNTASYTIDTSYMPKTKKYPGQVSRVKWEQEKETITNIYLEKYHHSVGPLKRAEWMWQQKFSNPNKQKLAIYKDNNDEAKGYLSYHFGDKTSTDFIIDEMVYLTADAYTALWQFVASHQSTFKTVQYKTAENEYIMELFPRQTIKKEVDPFMMARIVNIESFLMRYPFKEKAQTTFYLQVKDRLADWNNGIWKVELRNTGRKVTKLAMGTEIKEAAFLSASIQTWTQLFLGYRTIEELKFHEKLISSTACAAELAERIPQGDPQLYDYF</sequence>
<dbReference type="STRING" id="82801.SAMN04488506_0321"/>
<name>A0A1I5V2H6_9LACT</name>
<keyword evidence="3" id="KW-0808">Transferase</keyword>
<dbReference type="PANTHER" id="PTHR37817">
    <property type="entry name" value="N-ACETYLTRANSFERASE EIS"/>
    <property type="match status" value="1"/>
</dbReference>
<dbReference type="GO" id="GO:0034069">
    <property type="term" value="F:aminoglycoside N-acetyltransferase activity"/>
    <property type="evidence" value="ECO:0007669"/>
    <property type="project" value="TreeGrafter"/>
</dbReference>
<evidence type="ECO:0000259" key="2">
    <source>
        <dbReference type="Pfam" id="PF17668"/>
    </source>
</evidence>
<dbReference type="PANTHER" id="PTHR37817:SF1">
    <property type="entry name" value="N-ACETYLTRANSFERASE EIS"/>
    <property type="match status" value="1"/>
</dbReference>
<dbReference type="InterPro" id="IPR036527">
    <property type="entry name" value="SCP2_sterol-bd_dom_sf"/>
</dbReference>
<accession>A0A1I5V2H6</accession>
<dbReference type="OrthoDB" id="9768284at2"/>
<dbReference type="InterPro" id="IPR041380">
    <property type="entry name" value="Acetyltransf_17"/>
</dbReference>
<dbReference type="Pfam" id="PF13530">
    <property type="entry name" value="SCP2_2"/>
    <property type="match status" value="1"/>
</dbReference>
<dbReference type="Gene3D" id="3.40.630.30">
    <property type="match status" value="2"/>
</dbReference>
<evidence type="ECO:0000313" key="3">
    <source>
        <dbReference type="EMBL" id="SFQ01705.1"/>
    </source>
</evidence>
<evidence type="ECO:0000313" key="4">
    <source>
        <dbReference type="Proteomes" id="UP000199136"/>
    </source>
</evidence>
<dbReference type="EMBL" id="FOXW01000001">
    <property type="protein sequence ID" value="SFQ01705.1"/>
    <property type="molecule type" value="Genomic_DNA"/>
</dbReference>
<dbReference type="InterPro" id="IPR016181">
    <property type="entry name" value="Acyl_CoA_acyltransferase"/>
</dbReference>
<evidence type="ECO:0000259" key="1">
    <source>
        <dbReference type="Pfam" id="PF13530"/>
    </source>
</evidence>
<proteinExistence type="predicted"/>
<dbReference type="SUPFAM" id="SSF55718">
    <property type="entry name" value="SCP-like"/>
    <property type="match status" value="1"/>
</dbReference>
<feature type="domain" description="Eis-like acetyltransferase" evidence="2">
    <location>
        <begin position="176"/>
        <end position="284"/>
    </location>
</feature>
<dbReference type="Pfam" id="PF13527">
    <property type="entry name" value="Acetyltransf_9"/>
    <property type="match status" value="1"/>
</dbReference>
<keyword evidence="4" id="KW-1185">Reference proteome</keyword>
<dbReference type="SUPFAM" id="SSF55729">
    <property type="entry name" value="Acyl-CoA N-acyltransferases (Nat)"/>
    <property type="match status" value="1"/>
</dbReference>
<dbReference type="AlphaFoldDB" id="A0A1I5V2H6"/>
<dbReference type="RefSeq" id="WP_092479395.1">
    <property type="nucleotide sequence ID" value="NZ_FOXW01000001.1"/>
</dbReference>
<dbReference type="GO" id="GO:0030649">
    <property type="term" value="P:aminoglycoside antibiotic catabolic process"/>
    <property type="evidence" value="ECO:0007669"/>
    <property type="project" value="TreeGrafter"/>
</dbReference>
<gene>
    <name evidence="3" type="ORF">SAMN04488506_0321</name>
</gene>